<gene>
    <name evidence="5" type="ORF">PVK37_25850</name>
</gene>
<dbReference type="SUPFAM" id="SSF51905">
    <property type="entry name" value="FAD/NAD(P)-binding domain"/>
    <property type="match status" value="1"/>
</dbReference>
<organism evidence="5 6">
    <name type="scientific">Micromonospora cathayae</name>
    <dbReference type="NCBI Taxonomy" id="3028804"/>
    <lineage>
        <taxon>Bacteria</taxon>
        <taxon>Bacillati</taxon>
        <taxon>Actinomycetota</taxon>
        <taxon>Actinomycetes</taxon>
        <taxon>Micromonosporales</taxon>
        <taxon>Micromonosporaceae</taxon>
        <taxon>Micromonospora</taxon>
    </lineage>
</organism>
<dbReference type="Gene3D" id="3.50.50.60">
    <property type="entry name" value="FAD/NAD(P)-binding domain"/>
    <property type="match status" value="2"/>
</dbReference>
<sequence length="543" mass="58532">MEQAYDVIVVGTGHSGLVATGYLARAGLRVLAVERRDIVGGTCVTEEIFPGYRGSSVANASHSLDPRIVRELELERYGLRFAHPPLGSLTLFEDGRALPAWPDRAQRRATMAQFAHGEADLDGYASVIALYASVARQMRVSFYDPPPSFAEVAARFTTPRQRRDFESIMFGPVADILEERLSSPQLQAFFAGTAVATNFVGPRTPGSGYLLLQRPLWEESLRGVGSHDDNELMMRNAAPLGGIGAVTAAMAASARAHGATILTGAPVDRIICANQRVVGVALRDGREFRAPRVVSNANPKLTLTELVGPEDIGADLYDMARSVSMKGTSAKVHLALDGTPRFAAARDEAENRLFLGTNFRIAASIDVLQNAYNEAVLGRWSRRPTITAMIDSAHDPSLTPPGCHFVSISVRGVPYHLAEGTWDEQRDDLGKAVVDTLAQHIPNLSGILAGVHVYSPLDLEREFALVEGNGAHGDIVPGHIFDSRPIPGCADYRTPVEGLYLTGVGNWPGNFMSGVTGYNASNRVLADLRHGTERPHPRTGGAR</sequence>
<accession>A0ABY7ZLH0</accession>
<dbReference type="InterPro" id="IPR018203">
    <property type="entry name" value="GDP_dissociation_inhibitor"/>
</dbReference>
<dbReference type="RefSeq" id="WP_275030415.1">
    <property type="nucleotide sequence ID" value="NZ_CP118615.1"/>
</dbReference>
<reference evidence="5 6" key="1">
    <citation type="submission" date="2023-02" db="EMBL/GenBank/DDBJ databases">
        <authorList>
            <person name="Mo P."/>
        </authorList>
    </citation>
    <scope>NUCLEOTIDE SEQUENCE [LARGE SCALE GENOMIC DNA]</scope>
    <source>
        <strain evidence="5 6">HUAS 3</strain>
    </source>
</reference>
<dbReference type="PRINTS" id="PR00891">
    <property type="entry name" value="RABGDIREP"/>
</dbReference>
<dbReference type="PANTHER" id="PTHR10668">
    <property type="entry name" value="PHYTOENE DEHYDROGENASE"/>
    <property type="match status" value="1"/>
</dbReference>
<evidence type="ECO:0000313" key="5">
    <source>
        <dbReference type="EMBL" id="WDZ83857.1"/>
    </source>
</evidence>
<dbReference type="InterPro" id="IPR036188">
    <property type="entry name" value="FAD/NAD-bd_sf"/>
</dbReference>
<evidence type="ECO:0000313" key="6">
    <source>
        <dbReference type="Proteomes" id="UP001219605"/>
    </source>
</evidence>
<proteinExistence type="predicted"/>
<dbReference type="Proteomes" id="UP001219605">
    <property type="component" value="Chromosome"/>
</dbReference>
<feature type="domain" description="Amine oxidase" evidence="4">
    <location>
        <begin position="15"/>
        <end position="340"/>
    </location>
</feature>
<comment type="function">
    <text evidence="1">Probable oxidoreductase that may play a role as regulator of mitochondrial function.</text>
</comment>
<comment type="subunit">
    <text evidence="2">Interacts with COX5B; this interaction may contribute to localize PYROXD2 to the inner face of the inner mitochondrial membrane.</text>
</comment>
<name>A0ABY7ZLH0_9ACTN</name>
<dbReference type="InterPro" id="IPR002937">
    <property type="entry name" value="Amino_oxidase"/>
</dbReference>
<protein>
    <recommendedName>
        <fullName evidence="3">Pyridine nucleotide-disulfide oxidoreductase domain-containing protein 2</fullName>
    </recommendedName>
</protein>
<evidence type="ECO:0000256" key="2">
    <source>
        <dbReference type="ARBA" id="ARBA00038825"/>
    </source>
</evidence>
<evidence type="ECO:0000256" key="3">
    <source>
        <dbReference type="ARBA" id="ARBA00040298"/>
    </source>
</evidence>
<evidence type="ECO:0000259" key="4">
    <source>
        <dbReference type="Pfam" id="PF01593"/>
    </source>
</evidence>
<keyword evidence="6" id="KW-1185">Reference proteome</keyword>
<dbReference type="Pfam" id="PF01593">
    <property type="entry name" value="Amino_oxidase"/>
    <property type="match status" value="1"/>
</dbReference>
<evidence type="ECO:0000256" key="1">
    <source>
        <dbReference type="ARBA" id="ARBA00037217"/>
    </source>
</evidence>
<dbReference type="PANTHER" id="PTHR10668:SF103">
    <property type="entry name" value="PYRIDINE NUCLEOTIDE-DISULFIDE OXIDOREDUCTASE DOMAIN-CONTAINING PROTEIN 2"/>
    <property type="match status" value="1"/>
</dbReference>
<dbReference type="EMBL" id="CP118615">
    <property type="protein sequence ID" value="WDZ83857.1"/>
    <property type="molecule type" value="Genomic_DNA"/>
</dbReference>